<dbReference type="EMBL" id="BGZK01000041">
    <property type="protein sequence ID" value="GBP10510.1"/>
    <property type="molecule type" value="Genomic_DNA"/>
</dbReference>
<protein>
    <submittedName>
        <fullName evidence="1">Uncharacterized protein</fullName>
    </submittedName>
</protein>
<dbReference type="AlphaFoldDB" id="A0A4C1TAB2"/>
<comment type="caution">
    <text evidence="1">The sequence shown here is derived from an EMBL/GenBank/DDBJ whole genome shotgun (WGS) entry which is preliminary data.</text>
</comment>
<gene>
    <name evidence="1" type="ORF">EVAR_76362_1</name>
</gene>
<evidence type="ECO:0000313" key="1">
    <source>
        <dbReference type="EMBL" id="GBP10510.1"/>
    </source>
</evidence>
<keyword evidence="2" id="KW-1185">Reference proteome</keyword>
<proteinExistence type="predicted"/>
<dbReference type="Proteomes" id="UP000299102">
    <property type="component" value="Unassembled WGS sequence"/>
</dbReference>
<reference evidence="1 2" key="1">
    <citation type="journal article" date="2019" name="Commun. Biol.">
        <title>The bagworm genome reveals a unique fibroin gene that provides high tensile strength.</title>
        <authorList>
            <person name="Kono N."/>
            <person name="Nakamura H."/>
            <person name="Ohtoshi R."/>
            <person name="Tomita M."/>
            <person name="Numata K."/>
            <person name="Arakawa K."/>
        </authorList>
    </citation>
    <scope>NUCLEOTIDE SEQUENCE [LARGE SCALE GENOMIC DNA]</scope>
</reference>
<evidence type="ECO:0000313" key="2">
    <source>
        <dbReference type="Proteomes" id="UP000299102"/>
    </source>
</evidence>
<name>A0A4C1TAB2_EUMVA</name>
<sequence length="130" mass="14482">MLEFEHKCYVGRESQSDFSRDRRTPRTEMSRCEHTFAFAVSNEIKRSPALILSCIGAVLGYPGNPRVNEPNQPTGELGDRQTGRADLGGWPFYYSGAPLDTGSSVGYPNESTLEQIEHPKPFLCSYYKGG</sequence>
<accession>A0A4C1TAB2</accession>
<organism evidence="1 2">
    <name type="scientific">Eumeta variegata</name>
    <name type="common">Bagworm moth</name>
    <name type="synonym">Eumeta japonica</name>
    <dbReference type="NCBI Taxonomy" id="151549"/>
    <lineage>
        <taxon>Eukaryota</taxon>
        <taxon>Metazoa</taxon>
        <taxon>Ecdysozoa</taxon>
        <taxon>Arthropoda</taxon>
        <taxon>Hexapoda</taxon>
        <taxon>Insecta</taxon>
        <taxon>Pterygota</taxon>
        <taxon>Neoptera</taxon>
        <taxon>Endopterygota</taxon>
        <taxon>Lepidoptera</taxon>
        <taxon>Glossata</taxon>
        <taxon>Ditrysia</taxon>
        <taxon>Tineoidea</taxon>
        <taxon>Psychidae</taxon>
        <taxon>Oiketicinae</taxon>
        <taxon>Eumeta</taxon>
    </lineage>
</organism>